<evidence type="ECO:0000256" key="1">
    <source>
        <dbReference type="ARBA" id="ARBA00001962"/>
    </source>
</evidence>
<evidence type="ECO:0000256" key="2">
    <source>
        <dbReference type="ARBA" id="ARBA00007358"/>
    </source>
</evidence>
<dbReference type="EC" id="1.1.1.1" evidence="7"/>
<dbReference type="RefSeq" id="WP_261755781.1">
    <property type="nucleotide sequence ID" value="NZ_CP104562.2"/>
</dbReference>
<dbReference type="InterPro" id="IPR039697">
    <property type="entry name" value="Alcohol_dehydrogenase_Fe"/>
</dbReference>
<dbReference type="Gene3D" id="3.40.50.1970">
    <property type="match status" value="1"/>
</dbReference>
<dbReference type="Proteomes" id="UP001064933">
    <property type="component" value="Chromosome"/>
</dbReference>
<dbReference type="InterPro" id="IPR017775">
    <property type="entry name" value="ADH_Fe_PsrA-like"/>
</dbReference>
<dbReference type="InterPro" id="IPR001670">
    <property type="entry name" value="ADH_Fe/GldA"/>
</dbReference>
<dbReference type="PANTHER" id="PTHR11496">
    <property type="entry name" value="ALCOHOL DEHYDROGENASE"/>
    <property type="match status" value="1"/>
</dbReference>
<dbReference type="InterPro" id="IPR018211">
    <property type="entry name" value="ADH_Fe_CS"/>
</dbReference>
<evidence type="ECO:0000256" key="3">
    <source>
        <dbReference type="ARBA" id="ARBA00023002"/>
    </source>
</evidence>
<sequence>MHHFHNPVRTVAGLGALQALPDLLGARRALVLTFTGARSLGLVEPLQDALGDRLVAVIETVTPNPDVIELAALYPEVWRYPEADVLIALGGGSVIDSAKAVLTQTPSGQFHELLQWLRDGQRFASARHKALIAVPTTAGTGSEVTPWATVWDRELQRKLSLQFPHTWPEAAVVDPVLMRQLPEAVTVQSGLDALSHALEAIWNRHANPVSDALAVAAARTIQVTLPALLRAPQDLNLREAMAIAALQAGLAFSNTRTAMAHSMSYPLTLRHDVPHGIACAFTLPLVAAAAIGLMPERDAVLAQALGPLETAPARLESFLLGLGVKTRFADYGVDDDEAAALWAQALQGDRGRNFIGASA</sequence>
<reference evidence="7" key="1">
    <citation type="submission" date="2022-10" db="EMBL/GenBank/DDBJ databases">
        <title>Characterization and whole genome sequencing of a new Roseateles species, isolated from fresh water.</title>
        <authorList>
            <person name="Guliayeva D.Y."/>
            <person name="Akhremchuk A.E."/>
            <person name="Sikolenko M.A."/>
            <person name="Valentovich L.N."/>
            <person name="Sidarenka A.V."/>
        </authorList>
    </citation>
    <scope>NUCLEOTIDE SEQUENCE</scope>
    <source>
        <strain evidence="7">BIM B-1768</strain>
    </source>
</reference>
<dbReference type="SUPFAM" id="SSF56796">
    <property type="entry name" value="Dehydroquinate synthase-like"/>
    <property type="match status" value="1"/>
</dbReference>
<dbReference type="PANTHER" id="PTHR11496:SF102">
    <property type="entry name" value="ALCOHOL DEHYDROGENASE 4"/>
    <property type="match status" value="1"/>
</dbReference>
<organism evidence="7 8">
    <name type="scientific">Roseateles amylovorans</name>
    <dbReference type="NCBI Taxonomy" id="2978473"/>
    <lineage>
        <taxon>Bacteria</taxon>
        <taxon>Pseudomonadati</taxon>
        <taxon>Pseudomonadota</taxon>
        <taxon>Betaproteobacteria</taxon>
        <taxon>Burkholderiales</taxon>
        <taxon>Sphaerotilaceae</taxon>
        <taxon>Roseateles</taxon>
    </lineage>
</organism>
<dbReference type="InterPro" id="IPR056798">
    <property type="entry name" value="ADH_Fe_C"/>
</dbReference>
<dbReference type="Pfam" id="PF25137">
    <property type="entry name" value="ADH_Fe_C"/>
    <property type="match status" value="1"/>
</dbReference>
<comment type="similarity">
    <text evidence="2">Belongs to the iron-containing alcohol dehydrogenase family.</text>
</comment>
<dbReference type="EMBL" id="CP104562">
    <property type="protein sequence ID" value="UXH76051.1"/>
    <property type="molecule type" value="Genomic_DNA"/>
</dbReference>
<evidence type="ECO:0000313" key="7">
    <source>
        <dbReference type="EMBL" id="UXH76051.1"/>
    </source>
</evidence>
<keyword evidence="4" id="KW-0520">NAD</keyword>
<feature type="domain" description="Fe-containing alcohol dehydrogenase-like C-terminal" evidence="6">
    <location>
        <begin position="186"/>
        <end position="347"/>
    </location>
</feature>
<evidence type="ECO:0000259" key="6">
    <source>
        <dbReference type="Pfam" id="PF25137"/>
    </source>
</evidence>
<proteinExistence type="inferred from homology"/>
<keyword evidence="8" id="KW-1185">Reference proteome</keyword>
<dbReference type="Pfam" id="PF00465">
    <property type="entry name" value="Fe-ADH"/>
    <property type="match status" value="1"/>
</dbReference>
<name>A0ABY6AS45_9BURK</name>
<dbReference type="GO" id="GO:0004022">
    <property type="term" value="F:alcohol dehydrogenase (NAD+) activity"/>
    <property type="evidence" value="ECO:0007669"/>
    <property type="project" value="UniProtKB-EC"/>
</dbReference>
<dbReference type="InterPro" id="IPR035873">
    <property type="entry name" value="PhpC"/>
</dbReference>
<dbReference type="PROSITE" id="PS00913">
    <property type="entry name" value="ADH_IRON_1"/>
    <property type="match status" value="1"/>
</dbReference>
<comment type="cofactor">
    <cofactor evidence="1">
        <name>Fe cation</name>
        <dbReference type="ChEBI" id="CHEBI:24875"/>
    </cofactor>
</comment>
<protein>
    <submittedName>
        <fullName evidence="7">Iron-containing alcohol dehydrogenase</fullName>
        <ecNumber evidence="7">1.1.1.1</ecNumber>
    </submittedName>
</protein>
<dbReference type="NCBIfam" id="TIGR03405">
    <property type="entry name" value="Phn_Fe-ADH"/>
    <property type="match status" value="1"/>
</dbReference>
<evidence type="ECO:0000259" key="5">
    <source>
        <dbReference type="Pfam" id="PF00465"/>
    </source>
</evidence>
<evidence type="ECO:0000256" key="4">
    <source>
        <dbReference type="ARBA" id="ARBA00023027"/>
    </source>
</evidence>
<dbReference type="Gene3D" id="1.20.1090.10">
    <property type="entry name" value="Dehydroquinate synthase-like - alpha domain"/>
    <property type="match status" value="1"/>
</dbReference>
<dbReference type="CDD" id="cd08182">
    <property type="entry name" value="HEPD"/>
    <property type="match status" value="1"/>
</dbReference>
<gene>
    <name evidence="7" type="ORF">N4261_13290</name>
</gene>
<evidence type="ECO:0000313" key="8">
    <source>
        <dbReference type="Proteomes" id="UP001064933"/>
    </source>
</evidence>
<feature type="domain" description="Alcohol dehydrogenase iron-type/glycerol dehydrogenase GldA" evidence="5">
    <location>
        <begin position="7"/>
        <end position="175"/>
    </location>
</feature>
<keyword evidence="3 7" id="KW-0560">Oxidoreductase</keyword>
<accession>A0ABY6AS45</accession>